<dbReference type="NCBIfam" id="TIGR02140">
    <property type="entry name" value="permease_CysW"/>
    <property type="match status" value="1"/>
</dbReference>
<dbReference type="NCBIfam" id="TIGR00969">
    <property type="entry name" value="3a0106s02"/>
    <property type="match status" value="1"/>
</dbReference>
<keyword evidence="3" id="KW-0813">Transport</keyword>
<feature type="transmembrane region" description="Helical" evidence="10">
    <location>
        <begin position="55"/>
        <end position="84"/>
    </location>
</feature>
<feature type="region of interest" description="Disordered" evidence="9">
    <location>
        <begin position="277"/>
        <end position="315"/>
    </location>
</feature>
<evidence type="ECO:0000256" key="10">
    <source>
        <dbReference type="SAM" id="Phobius"/>
    </source>
</evidence>
<evidence type="ECO:0000256" key="3">
    <source>
        <dbReference type="ARBA" id="ARBA00022448"/>
    </source>
</evidence>
<feature type="transmembrane region" description="Helical" evidence="10">
    <location>
        <begin position="240"/>
        <end position="264"/>
    </location>
</feature>
<dbReference type="EMBL" id="JAJISC010000002">
    <property type="protein sequence ID" value="MCS2608956.1"/>
    <property type="molecule type" value="Genomic_DNA"/>
</dbReference>
<comment type="subunit">
    <text evidence="2">The complex is composed of two ATP-binding proteins (CysA), two transmembrane proteins (CysT and CysW) and a solute-binding protein (CysP).</text>
</comment>
<evidence type="ECO:0000313" key="12">
    <source>
        <dbReference type="EMBL" id="MCS2608956.1"/>
    </source>
</evidence>
<evidence type="ECO:0000259" key="11">
    <source>
        <dbReference type="PROSITE" id="PS50928"/>
    </source>
</evidence>
<dbReference type="InterPro" id="IPR000515">
    <property type="entry name" value="MetI-like"/>
</dbReference>
<comment type="subcellular location">
    <subcellularLocation>
        <location evidence="1">Cell membrane</location>
        <topology evidence="1">Multi-pass membrane protein</topology>
    </subcellularLocation>
</comment>
<dbReference type="Gene3D" id="1.10.3720.10">
    <property type="entry name" value="MetI-like"/>
    <property type="match status" value="1"/>
</dbReference>
<dbReference type="PANTHER" id="PTHR30406">
    <property type="entry name" value="SULFATE TRANSPORT SYSTEM PERMEASE PROTEIN"/>
    <property type="match status" value="1"/>
</dbReference>
<dbReference type="PANTHER" id="PTHR30406:SF9">
    <property type="entry name" value="SULFATE TRANSPORT SYSTEM PERMEASE PROTEIN CYSW"/>
    <property type="match status" value="1"/>
</dbReference>
<evidence type="ECO:0000256" key="9">
    <source>
        <dbReference type="SAM" id="MobiDB-lite"/>
    </source>
</evidence>
<dbReference type="Pfam" id="PF00528">
    <property type="entry name" value="BPD_transp_1"/>
    <property type="match status" value="1"/>
</dbReference>
<evidence type="ECO:0000256" key="7">
    <source>
        <dbReference type="ARBA" id="ARBA00023136"/>
    </source>
</evidence>
<dbReference type="InterPro" id="IPR005667">
    <property type="entry name" value="Sulph_transpt2"/>
</dbReference>
<dbReference type="CDD" id="cd06261">
    <property type="entry name" value="TM_PBP2"/>
    <property type="match status" value="1"/>
</dbReference>
<keyword evidence="6" id="KW-0764">Sulfate transport</keyword>
<comment type="function">
    <text evidence="8">Part of the ABC transporter complex CysAWTP (TC 3.A.1.6.1) involved in sulfate/thiosulfate import. Probably responsible for the translocation of the substrate across the membrane.</text>
</comment>
<dbReference type="RefSeq" id="WP_259035458.1">
    <property type="nucleotide sequence ID" value="NZ_JAJISC010000002.1"/>
</dbReference>
<evidence type="ECO:0000256" key="6">
    <source>
        <dbReference type="ARBA" id="ARBA00023032"/>
    </source>
</evidence>
<dbReference type="PROSITE" id="PS50928">
    <property type="entry name" value="ABC_TM1"/>
    <property type="match status" value="1"/>
</dbReference>
<sequence>MRRIGDAPLTRRLLIGLALALSALFLLLPLVAIFAQAFSQGVAVFWSNVSNVFTLHAIGLTLVIALMTIPICLVFGVALAWLVTRFSFPGRRLLQTLIDIPFAVSPVVAGLIYLLLYGRNGWIGSWLDQHDIQLMFAWPGILMVTVFVTCPFVARELIPLMQAQGSREEEAAVTLGASGWTAFWRVTLPNIRWALMYGVILTNARAVGEFGAVSVVSGAIRGQTNTLPLHVDQLYQDYNTVGAFASAALLALIALLTLAAKAGLEWRAARRETRYSSDQLPETVSKSVPKTSSQTPLESMPSGQNRQPLGGERRL</sequence>
<dbReference type="Proteomes" id="UP001165542">
    <property type="component" value="Unassembled WGS sequence"/>
</dbReference>
<name>A0ABT2EBJ8_9GAMM</name>
<evidence type="ECO:0000313" key="13">
    <source>
        <dbReference type="Proteomes" id="UP001165542"/>
    </source>
</evidence>
<proteinExistence type="predicted"/>
<dbReference type="SUPFAM" id="SSF161098">
    <property type="entry name" value="MetI-like"/>
    <property type="match status" value="1"/>
</dbReference>
<evidence type="ECO:0000256" key="1">
    <source>
        <dbReference type="ARBA" id="ARBA00004651"/>
    </source>
</evidence>
<comment type="caution">
    <text evidence="12">The sequence shown here is derived from an EMBL/GenBank/DDBJ whole genome shotgun (WGS) entry which is preliminary data.</text>
</comment>
<organism evidence="12 13">
    <name type="scientific">Halomonas dongshanensis</name>
    <dbReference type="NCBI Taxonomy" id="2890835"/>
    <lineage>
        <taxon>Bacteria</taxon>
        <taxon>Pseudomonadati</taxon>
        <taxon>Pseudomonadota</taxon>
        <taxon>Gammaproteobacteria</taxon>
        <taxon>Oceanospirillales</taxon>
        <taxon>Halomonadaceae</taxon>
        <taxon>Halomonas</taxon>
    </lineage>
</organism>
<feature type="transmembrane region" description="Helical" evidence="10">
    <location>
        <begin position="194"/>
        <end position="220"/>
    </location>
</feature>
<keyword evidence="4 10" id="KW-0812">Transmembrane</keyword>
<feature type="domain" description="ABC transmembrane type-1" evidence="11">
    <location>
        <begin position="58"/>
        <end position="262"/>
    </location>
</feature>
<evidence type="ECO:0000256" key="5">
    <source>
        <dbReference type="ARBA" id="ARBA00022989"/>
    </source>
</evidence>
<accession>A0ABT2EBJ8</accession>
<keyword evidence="13" id="KW-1185">Reference proteome</keyword>
<feature type="transmembrane region" description="Helical" evidence="10">
    <location>
        <begin position="96"/>
        <end position="116"/>
    </location>
</feature>
<feature type="compositionally biased region" description="Polar residues" evidence="9">
    <location>
        <begin position="277"/>
        <end position="307"/>
    </location>
</feature>
<keyword evidence="7 10" id="KW-0472">Membrane</keyword>
<keyword evidence="5 10" id="KW-1133">Transmembrane helix</keyword>
<dbReference type="InterPro" id="IPR011866">
    <property type="entry name" value="CysW_permease"/>
</dbReference>
<reference evidence="12" key="1">
    <citation type="submission" date="2021-11" db="EMBL/GenBank/DDBJ databases">
        <title>Halomonas sp., isolated from a coastal aquaculture zone in Dongshan Bay.</title>
        <authorList>
            <person name="Lin W."/>
        </authorList>
    </citation>
    <scope>NUCLEOTIDE SEQUENCE</scope>
    <source>
        <strain evidence="12">Yzlin-01</strain>
    </source>
</reference>
<feature type="transmembrane region" description="Helical" evidence="10">
    <location>
        <begin position="136"/>
        <end position="154"/>
    </location>
</feature>
<dbReference type="InterPro" id="IPR035906">
    <property type="entry name" value="MetI-like_sf"/>
</dbReference>
<evidence type="ECO:0000256" key="8">
    <source>
        <dbReference type="ARBA" id="ARBA00025323"/>
    </source>
</evidence>
<gene>
    <name evidence="12" type="primary">cysW</name>
    <name evidence="12" type="ORF">LLY24_06425</name>
</gene>
<evidence type="ECO:0000256" key="4">
    <source>
        <dbReference type="ARBA" id="ARBA00022692"/>
    </source>
</evidence>
<evidence type="ECO:0000256" key="2">
    <source>
        <dbReference type="ARBA" id="ARBA00011779"/>
    </source>
</evidence>
<protein>
    <submittedName>
        <fullName evidence="12">Sulfate ABC transporter permease subunit CysW</fullName>
    </submittedName>
</protein>